<sequence length="264" mass="28874">MTTDCFRDLGHARSVTTIVAFHAHPDDEALLTGGTLARAAADGHRVVLVVATIDMKGADASRRAELEASAKVLGVERVVHLGYAGSGHGAILYPDPPGWVRFVRASTDEAAARLVAILREERASVLLSYDRNGGYGHRDHVKVHEVGKRAAELAGDVRLLEATIPRDTVARLVRIVRLARIPFRYDVDALLRAYSARSEITHVFDIRRFARQKQAAIAAHSSQVEGTGRLAPLMRVVTRLPAPLFGFAFSREWYIDATPPGSRT</sequence>
<comment type="caution">
    <text evidence="2">The sequence shown here is derived from an EMBL/GenBank/DDBJ whole genome shotgun (WGS) entry which is preliminary data.</text>
</comment>
<dbReference type="InterPro" id="IPR024078">
    <property type="entry name" value="LmbE-like_dom_sf"/>
</dbReference>
<dbReference type="SUPFAM" id="SSF102588">
    <property type="entry name" value="LmbE-like"/>
    <property type="match status" value="1"/>
</dbReference>
<dbReference type="PANTHER" id="PTHR12993:SF11">
    <property type="entry name" value="N-ACETYLGLUCOSAMINYL-PHOSPHATIDYLINOSITOL DE-N-ACETYLASE"/>
    <property type="match status" value="1"/>
</dbReference>
<evidence type="ECO:0000313" key="2">
    <source>
        <dbReference type="EMBL" id="OXM54255.1"/>
    </source>
</evidence>
<dbReference type="AlphaFoldDB" id="A0A229S606"/>
<dbReference type="PANTHER" id="PTHR12993">
    <property type="entry name" value="N-ACETYLGLUCOSAMINYL-PHOSPHATIDYLINOSITOL DE-N-ACETYLASE-RELATED"/>
    <property type="match status" value="1"/>
</dbReference>
<organism evidence="2 3">
    <name type="scientific">Amycolatopsis alba DSM 44262</name>
    <dbReference type="NCBI Taxonomy" id="1125972"/>
    <lineage>
        <taxon>Bacteria</taxon>
        <taxon>Bacillati</taxon>
        <taxon>Actinomycetota</taxon>
        <taxon>Actinomycetes</taxon>
        <taxon>Pseudonocardiales</taxon>
        <taxon>Pseudonocardiaceae</taxon>
        <taxon>Amycolatopsis</taxon>
    </lineage>
</organism>
<keyword evidence="3" id="KW-1185">Reference proteome</keyword>
<proteinExistence type="predicted"/>
<name>A0A229S606_AMYAL</name>
<dbReference type="OrthoDB" id="158614at2"/>
<dbReference type="InterPro" id="IPR003737">
    <property type="entry name" value="GlcNAc_PI_deacetylase-related"/>
</dbReference>
<gene>
    <name evidence="2" type="ORF">CFP75_04060</name>
</gene>
<protein>
    <submittedName>
        <fullName evidence="2">PIG-L domain-containing protein</fullName>
    </submittedName>
</protein>
<dbReference type="GO" id="GO:0016811">
    <property type="term" value="F:hydrolase activity, acting on carbon-nitrogen (but not peptide) bonds, in linear amides"/>
    <property type="evidence" value="ECO:0007669"/>
    <property type="project" value="TreeGrafter"/>
</dbReference>
<dbReference type="Proteomes" id="UP000215563">
    <property type="component" value="Unassembled WGS sequence"/>
</dbReference>
<evidence type="ECO:0000313" key="3">
    <source>
        <dbReference type="Proteomes" id="UP000215563"/>
    </source>
</evidence>
<dbReference type="EMBL" id="NMQU01000013">
    <property type="protein sequence ID" value="OXM54255.1"/>
    <property type="molecule type" value="Genomic_DNA"/>
</dbReference>
<dbReference type="GO" id="GO:0016137">
    <property type="term" value="P:glycoside metabolic process"/>
    <property type="evidence" value="ECO:0007669"/>
    <property type="project" value="UniProtKB-ARBA"/>
</dbReference>
<keyword evidence="1" id="KW-0862">Zinc</keyword>
<dbReference type="Pfam" id="PF02585">
    <property type="entry name" value="PIG-L"/>
    <property type="match status" value="1"/>
</dbReference>
<reference evidence="2 3" key="1">
    <citation type="submission" date="2017-07" db="EMBL/GenBank/DDBJ databases">
        <title>Amycolatopsis alba DSM 44262 Genome sequencing and assembly.</title>
        <authorList>
            <person name="Kaur N."/>
            <person name="Mayilraj S."/>
        </authorList>
    </citation>
    <scope>NUCLEOTIDE SEQUENCE [LARGE SCALE GENOMIC DNA]</scope>
    <source>
        <strain evidence="2 3">DSM 44262</strain>
    </source>
</reference>
<evidence type="ECO:0000256" key="1">
    <source>
        <dbReference type="ARBA" id="ARBA00022833"/>
    </source>
</evidence>
<accession>A0A229S606</accession>
<dbReference type="Gene3D" id="3.40.50.10320">
    <property type="entry name" value="LmbE-like"/>
    <property type="match status" value="1"/>
</dbReference>